<dbReference type="InterPro" id="IPR032675">
    <property type="entry name" value="LRR_dom_sf"/>
</dbReference>
<dbReference type="AlphaFoldDB" id="A0A7I8LKD0"/>
<dbReference type="Gene3D" id="3.80.10.10">
    <property type="entry name" value="Ribonuclease Inhibitor"/>
    <property type="match status" value="1"/>
</dbReference>
<dbReference type="SMART" id="SM00368">
    <property type="entry name" value="LRR_RI"/>
    <property type="match status" value="4"/>
</dbReference>
<evidence type="ECO:0000313" key="2">
    <source>
        <dbReference type="Proteomes" id="UP000663760"/>
    </source>
</evidence>
<dbReference type="OrthoDB" id="120976at2759"/>
<evidence type="ECO:0000313" key="1">
    <source>
        <dbReference type="EMBL" id="CAA7410533.1"/>
    </source>
</evidence>
<dbReference type="Pfam" id="PF13516">
    <property type="entry name" value="LRR_6"/>
    <property type="match status" value="1"/>
</dbReference>
<protein>
    <submittedName>
        <fullName evidence="1">Uncharacterized protein</fullName>
    </submittedName>
</protein>
<dbReference type="EMBL" id="LR746281">
    <property type="protein sequence ID" value="CAA7410533.1"/>
    <property type="molecule type" value="Genomic_DNA"/>
</dbReference>
<dbReference type="InterPro" id="IPR001611">
    <property type="entry name" value="Leu-rich_rpt"/>
</dbReference>
<keyword evidence="2" id="KW-1185">Reference proteome</keyword>
<dbReference type="SUPFAM" id="SSF52047">
    <property type="entry name" value="RNI-like"/>
    <property type="match status" value="1"/>
</dbReference>
<dbReference type="PANTHER" id="PTHR47818">
    <property type="entry name" value="RNI-LIKE SUPERFAMILY PROTEIN"/>
    <property type="match status" value="1"/>
</dbReference>
<name>A0A7I8LKD0_SPIIN</name>
<sequence>MGPKIANLIFGTLCGSSSGLISLDISDDNIAGWLSNIGRQSTCFSPLPSSSPSNGVLKSLCVLNLRGNNLGEDDAEDLKHALAHMPRLRQLDISDNPLTDGGIRSLIPYFLKAIERPDPLSDIKIENCSLSSVAVVQLLENIQHLGKPLRSLSLADNNLGSCVGVPLAKFLGPSRLQRLNIEDVGLGPLGFQELERGLPEDVGLVWVNVSKNRGKKEAAEFLAKLVSRAPELSVVNAGYNFMPAESLPVICEALKLSRGKLERVDLTGNGHLCEPSPPPMLADLRFQGKPVVILPSSLSTVAYDDDP</sequence>
<gene>
    <name evidence="1" type="ORF">SI8410_18021211</name>
</gene>
<dbReference type="Proteomes" id="UP000663760">
    <property type="component" value="Chromosome 18"/>
</dbReference>
<accession>A0A7I8LKD0</accession>
<reference evidence="1" key="1">
    <citation type="submission" date="2020-02" db="EMBL/GenBank/DDBJ databases">
        <authorList>
            <person name="Scholz U."/>
            <person name="Mascher M."/>
            <person name="Fiebig A."/>
        </authorList>
    </citation>
    <scope>NUCLEOTIDE SEQUENCE</scope>
</reference>
<proteinExistence type="predicted"/>
<organism evidence="1 2">
    <name type="scientific">Spirodela intermedia</name>
    <name type="common">Intermediate duckweed</name>
    <dbReference type="NCBI Taxonomy" id="51605"/>
    <lineage>
        <taxon>Eukaryota</taxon>
        <taxon>Viridiplantae</taxon>
        <taxon>Streptophyta</taxon>
        <taxon>Embryophyta</taxon>
        <taxon>Tracheophyta</taxon>
        <taxon>Spermatophyta</taxon>
        <taxon>Magnoliopsida</taxon>
        <taxon>Liliopsida</taxon>
        <taxon>Araceae</taxon>
        <taxon>Lemnoideae</taxon>
        <taxon>Spirodela</taxon>
    </lineage>
</organism>
<dbReference type="PANTHER" id="PTHR47818:SF2">
    <property type="entry name" value="F-BOX DOMAIN-CONTAINING PROTEIN"/>
    <property type="match status" value="1"/>
</dbReference>